<evidence type="ECO:0000313" key="3">
    <source>
        <dbReference type="Proteomes" id="UP001296943"/>
    </source>
</evidence>
<feature type="transmembrane region" description="Helical" evidence="1">
    <location>
        <begin position="124"/>
        <end position="144"/>
    </location>
</feature>
<keyword evidence="1" id="KW-0812">Transmembrane</keyword>
<organism evidence="2 3">
    <name type="scientific">Aquibacillus albus</name>
    <dbReference type="NCBI Taxonomy" id="1168171"/>
    <lineage>
        <taxon>Bacteria</taxon>
        <taxon>Bacillati</taxon>
        <taxon>Bacillota</taxon>
        <taxon>Bacilli</taxon>
        <taxon>Bacillales</taxon>
        <taxon>Bacillaceae</taxon>
        <taxon>Aquibacillus</taxon>
    </lineage>
</organism>
<dbReference type="NCBIfam" id="NF041644">
    <property type="entry name" value="CBO0543_fam"/>
    <property type="match status" value="1"/>
</dbReference>
<keyword evidence="1" id="KW-1133">Transmembrane helix</keyword>
<keyword evidence="1" id="KW-0472">Membrane</keyword>
<comment type="caution">
    <text evidence="2">The sequence shown here is derived from an EMBL/GenBank/DDBJ whole genome shotgun (WGS) entry which is preliminary data.</text>
</comment>
<name>A0ABS2N3M1_9BACI</name>
<gene>
    <name evidence="2" type="ORF">JOC48_003272</name>
</gene>
<feature type="transmembrane region" description="Helical" evidence="1">
    <location>
        <begin position="94"/>
        <end position="112"/>
    </location>
</feature>
<evidence type="ECO:0000256" key="1">
    <source>
        <dbReference type="SAM" id="Phobius"/>
    </source>
</evidence>
<keyword evidence="3" id="KW-1185">Reference proteome</keyword>
<accession>A0ABS2N3M1</accession>
<feature type="transmembrane region" description="Helical" evidence="1">
    <location>
        <begin position="6"/>
        <end position="22"/>
    </location>
</feature>
<proteinExistence type="predicted"/>
<dbReference type="RefSeq" id="WP_204501352.1">
    <property type="nucleotide sequence ID" value="NZ_JAFBDR010000020.1"/>
</dbReference>
<feature type="transmembrane region" description="Helical" evidence="1">
    <location>
        <begin position="60"/>
        <end position="82"/>
    </location>
</feature>
<sequence>MDRYILWGLLFLVVILLILSLRKPPTTHWLLIFFMKAYFSTFIGIIVVEKKMLEYPVRFLPNYFDASILFEYLIFPVLCIYYYQTTYHSRLSGIIIQTLLYTTTITALEVIIEKFTDLIEYYTWTWLHTFSSVFLVMIFIRGIMELVRNYK</sequence>
<reference evidence="2 3" key="1">
    <citation type="submission" date="2021-01" db="EMBL/GenBank/DDBJ databases">
        <title>Genomic Encyclopedia of Type Strains, Phase IV (KMG-IV): sequencing the most valuable type-strain genomes for metagenomic binning, comparative biology and taxonomic classification.</title>
        <authorList>
            <person name="Goeker M."/>
        </authorList>
    </citation>
    <scope>NUCLEOTIDE SEQUENCE [LARGE SCALE GENOMIC DNA]</scope>
    <source>
        <strain evidence="2 3">DSM 23711</strain>
    </source>
</reference>
<dbReference type="EMBL" id="JAFBDR010000020">
    <property type="protein sequence ID" value="MBM7572741.1"/>
    <property type="molecule type" value="Genomic_DNA"/>
</dbReference>
<dbReference type="Proteomes" id="UP001296943">
    <property type="component" value="Unassembled WGS sequence"/>
</dbReference>
<evidence type="ECO:0000313" key="2">
    <source>
        <dbReference type="EMBL" id="MBM7572741.1"/>
    </source>
</evidence>
<feature type="transmembrane region" description="Helical" evidence="1">
    <location>
        <begin position="29"/>
        <end position="48"/>
    </location>
</feature>
<protein>
    <submittedName>
        <fullName evidence="2">Uncharacterized protein</fullName>
    </submittedName>
</protein>
<dbReference type="InterPro" id="IPR048147">
    <property type="entry name" value="CBO0543-like"/>
</dbReference>